<keyword evidence="1" id="KW-0678">Repressor</keyword>
<feature type="domain" description="HTH lacI-type" evidence="5">
    <location>
        <begin position="2"/>
        <end position="55"/>
    </location>
</feature>
<dbReference type="AlphaFoldDB" id="A0A437SSM3"/>
<dbReference type="Pfam" id="PF00356">
    <property type="entry name" value="LacI"/>
    <property type="match status" value="1"/>
</dbReference>
<dbReference type="InterPro" id="IPR028082">
    <property type="entry name" value="Peripla_BP_I"/>
</dbReference>
<dbReference type="CDD" id="cd01392">
    <property type="entry name" value="HTH_LacI"/>
    <property type="match status" value="1"/>
</dbReference>
<keyword evidence="3 6" id="KW-0238">DNA-binding</keyword>
<keyword evidence="4" id="KW-0804">Transcription</keyword>
<dbReference type="InterPro" id="IPR046335">
    <property type="entry name" value="LacI/GalR-like_sensor"/>
</dbReference>
<evidence type="ECO:0000256" key="2">
    <source>
        <dbReference type="ARBA" id="ARBA00023015"/>
    </source>
</evidence>
<dbReference type="SUPFAM" id="SSF53822">
    <property type="entry name" value="Periplasmic binding protein-like I"/>
    <property type="match status" value="1"/>
</dbReference>
<dbReference type="CDD" id="cd06291">
    <property type="entry name" value="PBP1_Qymf-like"/>
    <property type="match status" value="1"/>
</dbReference>
<dbReference type="PANTHER" id="PTHR30146">
    <property type="entry name" value="LACI-RELATED TRANSCRIPTIONAL REPRESSOR"/>
    <property type="match status" value="1"/>
</dbReference>
<evidence type="ECO:0000313" key="7">
    <source>
        <dbReference type="Proteomes" id="UP000288291"/>
    </source>
</evidence>
<dbReference type="RefSeq" id="WP_103662674.1">
    <property type="nucleotide sequence ID" value="NZ_ML136911.1"/>
</dbReference>
<dbReference type="Gene3D" id="3.40.50.2300">
    <property type="match status" value="2"/>
</dbReference>
<keyword evidence="7" id="KW-1185">Reference proteome</keyword>
<keyword evidence="2" id="KW-0805">Transcription regulation</keyword>
<evidence type="ECO:0000256" key="4">
    <source>
        <dbReference type="ARBA" id="ARBA00023163"/>
    </source>
</evidence>
<reference evidence="6 7" key="1">
    <citation type="submission" date="2018-12" db="EMBL/GenBank/DDBJ databases">
        <authorList>
            <person name="Meng J."/>
        </authorList>
    </citation>
    <scope>NUCLEOTIDE SEQUENCE [LARGE SCALE GENOMIC DNA]</scope>
    <source>
        <strain evidence="6 7">HT111-2</strain>
    </source>
</reference>
<evidence type="ECO:0000256" key="1">
    <source>
        <dbReference type="ARBA" id="ARBA00022491"/>
    </source>
</evidence>
<dbReference type="Gene3D" id="1.10.260.40">
    <property type="entry name" value="lambda repressor-like DNA-binding domains"/>
    <property type="match status" value="1"/>
</dbReference>
<evidence type="ECO:0000256" key="3">
    <source>
        <dbReference type="ARBA" id="ARBA00023125"/>
    </source>
</evidence>
<dbReference type="InterPro" id="IPR010982">
    <property type="entry name" value="Lambda_DNA-bd_dom_sf"/>
</dbReference>
<dbReference type="SUPFAM" id="SSF47413">
    <property type="entry name" value="lambda repressor-like DNA-binding domains"/>
    <property type="match status" value="1"/>
</dbReference>
<evidence type="ECO:0000259" key="5">
    <source>
        <dbReference type="PROSITE" id="PS50932"/>
    </source>
</evidence>
<accession>A0A437SSM3</accession>
<dbReference type="PROSITE" id="PS00356">
    <property type="entry name" value="HTH_LACI_1"/>
    <property type="match status" value="1"/>
</dbReference>
<gene>
    <name evidence="6" type="ORF">EJK17_10535</name>
</gene>
<dbReference type="GO" id="GO:0000976">
    <property type="term" value="F:transcription cis-regulatory region binding"/>
    <property type="evidence" value="ECO:0007669"/>
    <property type="project" value="TreeGrafter"/>
</dbReference>
<name>A0A437SSM3_9LACO</name>
<dbReference type="Proteomes" id="UP000288291">
    <property type="component" value="Unassembled WGS sequence"/>
</dbReference>
<evidence type="ECO:0000313" key="6">
    <source>
        <dbReference type="EMBL" id="RVU69920.1"/>
    </source>
</evidence>
<dbReference type="PROSITE" id="PS50932">
    <property type="entry name" value="HTH_LACI_2"/>
    <property type="match status" value="1"/>
</dbReference>
<dbReference type="SMART" id="SM00354">
    <property type="entry name" value="HTH_LACI"/>
    <property type="match status" value="1"/>
</dbReference>
<dbReference type="Pfam" id="PF13377">
    <property type="entry name" value="Peripla_BP_3"/>
    <property type="match status" value="1"/>
</dbReference>
<dbReference type="InterPro" id="IPR000843">
    <property type="entry name" value="HTH_LacI"/>
</dbReference>
<dbReference type="EMBL" id="RXIA01000043">
    <property type="protein sequence ID" value="RVU69920.1"/>
    <property type="molecule type" value="Genomic_DNA"/>
</dbReference>
<dbReference type="GO" id="GO:0003700">
    <property type="term" value="F:DNA-binding transcription factor activity"/>
    <property type="evidence" value="ECO:0007669"/>
    <property type="project" value="TreeGrafter"/>
</dbReference>
<dbReference type="PANTHER" id="PTHR30146:SF95">
    <property type="entry name" value="RIBOSE OPERON REPRESSOR"/>
    <property type="match status" value="1"/>
</dbReference>
<organism evidence="6 7">
    <name type="scientific">Lactobacillus xujianguonis</name>
    <dbReference type="NCBI Taxonomy" id="2495899"/>
    <lineage>
        <taxon>Bacteria</taxon>
        <taxon>Bacillati</taxon>
        <taxon>Bacillota</taxon>
        <taxon>Bacilli</taxon>
        <taxon>Lactobacillales</taxon>
        <taxon>Lactobacillaceae</taxon>
        <taxon>Lactobacillus</taxon>
    </lineage>
</organism>
<protein>
    <submittedName>
        <fullName evidence="6">LacI family DNA-binding transcriptional regulator</fullName>
    </submittedName>
</protein>
<comment type="caution">
    <text evidence="6">The sequence shown here is derived from an EMBL/GenBank/DDBJ whole genome shotgun (WGS) entry which is preliminary data.</text>
</comment>
<proteinExistence type="predicted"/>
<sequence length="331" mass="37424">MANMKDVAREAKVSVATVSNYINGKKVRSEAAKNIEVAIKKLNYVRNNAARLLKTDQSPFVVFVVPSVWSPFFSELTFWVQKYLNKLGFKMVLCISENDYEKEKSYVKMAEEQRAAGILSISYSDLTSHVLSDIPLVAIEKETTGQFSLISSDNYAGGQLAAKELINRNLEHLIFVGSTNYESVELNARKAGFEDFCNNHGHKFELEEVKTRYDKKQLLDSVNKIIERIISESKKQNIGIFAHTDETAFLLIKELIKKGIRIPEQVQVIGFDGWNLTPNTKLSLSTIRQPIKEIAETAVKQLNKEIKNPKEAEKARVMLPVSYRAGETTIN</sequence>